<sequence length="510" mass="60255">MRSSNKYKSDIFSLGTKEWNYILDYIPDIEKSSTLSELLICNKLLNKNITNLIKNISGNASLILDMIKSNIFVPYIEELNLIGITLYDWNNTDEEFYKLTNITKRNYKTALRSIKKVTISYCEIPWDLKEYRFWSEWLTYIANTEHITLQYCKFYSKMKDRNINGNNNNETNISYEFDHFNKSQNFNKKRKILDYEYRNSTIYNYTDTVQCKNGYFPIYNLLRSCKYLKELRIVDTNININQISDLLKWLQEFNAKLHALNIDRNILIFGNIISSAITGNKLIKYLKYLSLSSTKLNDEDAFSILTSFIKDKKEINMKDNDNSRLDNSKIKICFSDNFLTNEFCNKLQRYAWNKTLNFIQEIRIDISGNPILNNKIYQTCKYIPKWLILEYNDLLPVFMGNDLQLPSSIIEDNEYLFNQFNILKKVEIRNTLLNIVNEDYDSEEDEDYSLNSLESSEDDSISSCYSSSEDGNSVDYSKCNRIHNYRSNDDKSDESGDINNYENNKDYKDN</sequence>
<accession>A0A1J4MV79</accession>
<evidence type="ECO:0000313" key="2">
    <source>
        <dbReference type="EMBL" id="OII76789.1"/>
    </source>
</evidence>
<dbReference type="EMBL" id="LRBS01000050">
    <property type="protein sequence ID" value="OII76789.1"/>
    <property type="molecule type" value="Genomic_DNA"/>
</dbReference>
<proteinExistence type="predicted"/>
<dbReference type="Gene3D" id="3.80.10.10">
    <property type="entry name" value="Ribonuclease Inhibitor"/>
    <property type="match status" value="1"/>
</dbReference>
<reference evidence="2 3" key="1">
    <citation type="submission" date="2016-10" db="EMBL/GenBank/DDBJ databases">
        <title>Reductive evolution of mitochondrial metabolism and differential evolution of invasion-related proteins in Cryptosporidium.</title>
        <authorList>
            <person name="Liu S."/>
            <person name="Roellig D.M."/>
            <person name="Guo Y."/>
            <person name="Li N."/>
            <person name="Frace M.A."/>
            <person name="Tang K."/>
            <person name="Zhang L."/>
            <person name="Feng Y."/>
            <person name="Xiao L."/>
        </authorList>
    </citation>
    <scope>NUCLEOTIDE SEQUENCE [LARGE SCALE GENOMIC DNA]</scope>
    <source>
        <strain evidence="2">30847</strain>
    </source>
</reference>
<protein>
    <submittedName>
        <fullName evidence="2">Uncharacterized protein</fullName>
    </submittedName>
</protein>
<evidence type="ECO:0000313" key="3">
    <source>
        <dbReference type="Proteomes" id="UP000186804"/>
    </source>
</evidence>
<name>A0A1J4MV79_9CRYT</name>
<comment type="caution">
    <text evidence="2">The sequence shown here is derived from an EMBL/GenBank/DDBJ whole genome shotgun (WGS) entry which is preliminary data.</text>
</comment>
<dbReference type="AlphaFoldDB" id="A0A1J4MV79"/>
<dbReference type="Proteomes" id="UP000186804">
    <property type="component" value="Unassembled WGS sequence"/>
</dbReference>
<dbReference type="VEuPathDB" id="CryptoDB:cand_024660"/>
<dbReference type="SUPFAM" id="SSF52047">
    <property type="entry name" value="RNI-like"/>
    <property type="match status" value="1"/>
</dbReference>
<evidence type="ECO:0000256" key="1">
    <source>
        <dbReference type="SAM" id="MobiDB-lite"/>
    </source>
</evidence>
<keyword evidence="3" id="KW-1185">Reference proteome</keyword>
<dbReference type="GeneID" id="92366650"/>
<dbReference type="RefSeq" id="XP_067068635.1">
    <property type="nucleotide sequence ID" value="XM_067212696.1"/>
</dbReference>
<organism evidence="2 3">
    <name type="scientific">Cryptosporidium andersoni</name>
    <dbReference type="NCBI Taxonomy" id="117008"/>
    <lineage>
        <taxon>Eukaryota</taxon>
        <taxon>Sar</taxon>
        <taxon>Alveolata</taxon>
        <taxon>Apicomplexa</taxon>
        <taxon>Conoidasida</taxon>
        <taxon>Coccidia</taxon>
        <taxon>Eucoccidiorida</taxon>
        <taxon>Eimeriorina</taxon>
        <taxon>Cryptosporidiidae</taxon>
        <taxon>Cryptosporidium</taxon>
    </lineage>
</organism>
<dbReference type="InterPro" id="IPR032675">
    <property type="entry name" value="LRR_dom_sf"/>
</dbReference>
<feature type="region of interest" description="Disordered" evidence="1">
    <location>
        <begin position="444"/>
        <end position="510"/>
    </location>
</feature>
<feature type="compositionally biased region" description="Low complexity" evidence="1">
    <location>
        <begin position="461"/>
        <end position="470"/>
    </location>
</feature>
<dbReference type="OrthoDB" id="10313803at2759"/>
<gene>
    <name evidence="2" type="ORF">cand_024660</name>
</gene>